<dbReference type="AlphaFoldDB" id="A0A450XQS3"/>
<protein>
    <submittedName>
        <fullName evidence="1">Uncharacterized protein</fullName>
    </submittedName>
</protein>
<proteinExistence type="predicted"/>
<evidence type="ECO:0000313" key="1">
    <source>
        <dbReference type="EMBL" id="VFK31628.1"/>
    </source>
</evidence>
<gene>
    <name evidence="1" type="ORF">BECKLPF1236C_GA0070990_101442</name>
</gene>
<reference evidence="1" key="1">
    <citation type="submission" date="2019-02" db="EMBL/GenBank/DDBJ databases">
        <authorList>
            <person name="Gruber-Vodicka R. H."/>
            <person name="Seah K. B. B."/>
        </authorList>
    </citation>
    <scope>NUCLEOTIDE SEQUENCE</scope>
    <source>
        <strain evidence="1">BECK_S426</strain>
    </source>
</reference>
<name>A0A450XQS3_9GAMM</name>
<dbReference type="EMBL" id="CAADFP010000144">
    <property type="protein sequence ID" value="VFK31628.1"/>
    <property type="molecule type" value="Genomic_DNA"/>
</dbReference>
<accession>A0A450XQS3</accession>
<sequence>MLAYSNRISEASPRTDKSMNRVSLCFDLEIKPKCKDSVIPTWIRHSIDVGNGIQRHGWRLIARKYLLLDSRLRRNDASP</sequence>
<organism evidence="1">
    <name type="scientific">Candidatus Kentrum sp. LPFa</name>
    <dbReference type="NCBI Taxonomy" id="2126335"/>
    <lineage>
        <taxon>Bacteria</taxon>
        <taxon>Pseudomonadati</taxon>
        <taxon>Pseudomonadota</taxon>
        <taxon>Gammaproteobacteria</taxon>
        <taxon>Candidatus Kentrum</taxon>
    </lineage>
</organism>